<dbReference type="Proteomes" id="UP000025227">
    <property type="component" value="Unplaced"/>
</dbReference>
<dbReference type="AlphaFoldDB" id="A0A7I5ED24"/>
<sequence length="167" mass="19750">MEDKVEKIAMRVEKLRGTHIRSFNSILRCIHTEYYTTADVIRNGQTDRQADRQTGRQTDRQTDRQIGKQTDRQIDRQTDRRRTYGQIDGQTDARTDRRQTDRQTSSQTDREADRLGPVLYIIVRKLVLHHRKLLKFLTTSGKDLTPLNSFRSNPQMHVDQSRIIDRQ</sequence>
<feature type="region of interest" description="Disordered" evidence="1">
    <location>
        <begin position="45"/>
        <end position="111"/>
    </location>
</feature>
<name>A0A7I5ED24_HAECO</name>
<organism evidence="2 3">
    <name type="scientific">Haemonchus contortus</name>
    <name type="common">Barber pole worm</name>
    <dbReference type="NCBI Taxonomy" id="6289"/>
    <lineage>
        <taxon>Eukaryota</taxon>
        <taxon>Metazoa</taxon>
        <taxon>Ecdysozoa</taxon>
        <taxon>Nematoda</taxon>
        <taxon>Chromadorea</taxon>
        <taxon>Rhabditida</taxon>
        <taxon>Rhabditina</taxon>
        <taxon>Rhabditomorpha</taxon>
        <taxon>Strongyloidea</taxon>
        <taxon>Trichostrongylidae</taxon>
        <taxon>Haemonchus</taxon>
    </lineage>
</organism>
<dbReference type="WBParaSite" id="HCON_00155950-00001">
    <property type="protein sequence ID" value="HCON_00155950-00001"/>
    <property type="gene ID" value="HCON_00155950"/>
</dbReference>
<feature type="compositionally biased region" description="Basic and acidic residues" evidence="1">
    <location>
        <begin position="91"/>
        <end position="101"/>
    </location>
</feature>
<keyword evidence="2" id="KW-1185">Reference proteome</keyword>
<reference evidence="3" key="1">
    <citation type="submission" date="2020-12" db="UniProtKB">
        <authorList>
            <consortium name="WormBaseParasite"/>
        </authorList>
    </citation>
    <scope>IDENTIFICATION</scope>
    <source>
        <strain evidence="3">MHco3</strain>
    </source>
</reference>
<proteinExistence type="predicted"/>
<evidence type="ECO:0000313" key="3">
    <source>
        <dbReference type="WBParaSite" id="HCON_00155950-00001"/>
    </source>
</evidence>
<accession>A0A7I5ED24</accession>
<protein>
    <submittedName>
        <fullName evidence="3">Uncharacterized protein</fullName>
    </submittedName>
</protein>
<evidence type="ECO:0000313" key="2">
    <source>
        <dbReference type="Proteomes" id="UP000025227"/>
    </source>
</evidence>
<feature type="compositionally biased region" description="Basic and acidic residues" evidence="1">
    <location>
        <begin position="48"/>
        <end position="82"/>
    </location>
</feature>
<evidence type="ECO:0000256" key="1">
    <source>
        <dbReference type="SAM" id="MobiDB-lite"/>
    </source>
</evidence>